<evidence type="ECO:0000313" key="4">
    <source>
        <dbReference type="WBParaSite" id="SSLN_0000046201-mRNA-1"/>
    </source>
</evidence>
<gene>
    <name evidence="2" type="ORF">SSLN_LOCUS441</name>
</gene>
<feature type="region of interest" description="Disordered" evidence="1">
    <location>
        <begin position="190"/>
        <end position="211"/>
    </location>
</feature>
<evidence type="ECO:0000313" key="3">
    <source>
        <dbReference type="Proteomes" id="UP000275846"/>
    </source>
</evidence>
<reference evidence="4" key="1">
    <citation type="submission" date="2016-06" db="UniProtKB">
        <authorList>
            <consortium name="WormBaseParasite"/>
        </authorList>
    </citation>
    <scope>IDENTIFICATION</scope>
</reference>
<dbReference type="WBParaSite" id="SSLN_0000046201-mRNA-1">
    <property type="protein sequence ID" value="SSLN_0000046201-mRNA-1"/>
    <property type="gene ID" value="SSLN_0000046201"/>
</dbReference>
<reference evidence="2 3" key="2">
    <citation type="submission" date="2018-11" db="EMBL/GenBank/DDBJ databases">
        <authorList>
            <consortium name="Pathogen Informatics"/>
        </authorList>
    </citation>
    <scope>NUCLEOTIDE SEQUENCE [LARGE SCALE GENOMIC DNA]</scope>
    <source>
        <strain evidence="2 3">NST_G2</strain>
    </source>
</reference>
<sequence>MAKIHMSGPRLSQNELERHTLSLLQFNTSVPPSVYAKYYFDLLAIGDLVCFTEIRSRQRKLTVELARHFRILPRSANARAEQCSTAGESSGAGIIFDLPCPSPDLRSKNPRKRSCGSRLSESRAAVAAGVGVATYNSAGSLCRESASTTQPRHLEDYEDQNHERDLFKGSAVAATDCDVHAGCWPDDNSSHLSDYESSESESSRSFQPWGGVTPSPNFRGIDSGVPAAFIPPMNVATAVVTTAPAAFNLSSYTRCAGIFTSPNTAADPFRVSANSLLGGGVSYSILQDSGLY</sequence>
<organism evidence="4">
    <name type="scientific">Schistocephalus solidus</name>
    <name type="common">Tapeworm</name>
    <dbReference type="NCBI Taxonomy" id="70667"/>
    <lineage>
        <taxon>Eukaryota</taxon>
        <taxon>Metazoa</taxon>
        <taxon>Spiralia</taxon>
        <taxon>Lophotrochozoa</taxon>
        <taxon>Platyhelminthes</taxon>
        <taxon>Cestoda</taxon>
        <taxon>Eucestoda</taxon>
        <taxon>Diphyllobothriidea</taxon>
        <taxon>Diphyllobothriidae</taxon>
        <taxon>Schistocephalus</taxon>
    </lineage>
</organism>
<name>A0A183S893_SCHSO</name>
<keyword evidence="3" id="KW-1185">Reference proteome</keyword>
<protein>
    <submittedName>
        <fullName evidence="2 4">Uncharacterized protein</fullName>
    </submittedName>
</protein>
<proteinExistence type="predicted"/>
<dbReference type="OrthoDB" id="10250320at2759"/>
<dbReference type="AlphaFoldDB" id="A0A183S893"/>
<dbReference type="EMBL" id="UYSU01000305">
    <property type="protein sequence ID" value="VDL85612.1"/>
    <property type="molecule type" value="Genomic_DNA"/>
</dbReference>
<dbReference type="Proteomes" id="UP000275846">
    <property type="component" value="Unassembled WGS sequence"/>
</dbReference>
<evidence type="ECO:0000313" key="2">
    <source>
        <dbReference type="EMBL" id="VDL85612.1"/>
    </source>
</evidence>
<evidence type="ECO:0000256" key="1">
    <source>
        <dbReference type="SAM" id="MobiDB-lite"/>
    </source>
</evidence>
<accession>A0A183S893</accession>